<evidence type="ECO:0000256" key="2">
    <source>
        <dbReference type="ARBA" id="ARBA00022481"/>
    </source>
</evidence>
<dbReference type="GO" id="GO:0015628">
    <property type="term" value="P:protein secretion by the type II secretion system"/>
    <property type="evidence" value="ECO:0007669"/>
    <property type="project" value="InterPro"/>
</dbReference>
<dbReference type="GO" id="GO:0016020">
    <property type="term" value="C:membrane"/>
    <property type="evidence" value="ECO:0007669"/>
    <property type="project" value="UniProtKB-SubCell"/>
</dbReference>
<dbReference type="InterPro" id="IPR045584">
    <property type="entry name" value="Pilin-like"/>
</dbReference>
<dbReference type="SUPFAM" id="SSF54523">
    <property type="entry name" value="Pili subunits"/>
    <property type="match status" value="1"/>
</dbReference>
<dbReference type="InterPro" id="IPR000983">
    <property type="entry name" value="Bac_GSPG_pilin"/>
</dbReference>
<evidence type="ECO:0000313" key="7">
    <source>
        <dbReference type="EMBL" id="KKS41001.1"/>
    </source>
</evidence>
<dbReference type="Gene3D" id="3.30.700.10">
    <property type="entry name" value="Glycoprotein, Type 4 Pilin"/>
    <property type="match status" value="1"/>
</dbReference>
<gene>
    <name evidence="7" type="ORF">UV02_C0035G0002</name>
</gene>
<dbReference type="InterPro" id="IPR013545">
    <property type="entry name" value="T2SS_protein-GspG_C"/>
</dbReference>
<proteinExistence type="predicted"/>
<dbReference type="GO" id="GO:0015627">
    <property type="term" value="C:type II protein secretion system complex"/>
    <property type="evidence" value="ECO:0007669"/>
    <property type="project" value="InterPro"/>
</dbReference>
<dbReference type="Proteomes" id="UP000034516">
    <property type="component" value="Unassembled WGS sequence"/>
</dbReference>
<dbReference type="PANTHER" id="PTHR30093:SF44">
    <property type="entry name" value="TYPE II SECRETION SYSTEM CORE PROTEIN G"/>
    <property type="match status" value="1"/>
</dbReference>
<organism evidence="7 8">
    <name type="scientific">Candidatus Kuenenbacteria bacterium GW2011_GWA2_42_15</name>
    <dbReference type="NCBI Taxonomy" id="1618677"/>
    <lineage>
        <taxon>Bacteria</taxon>
        <taxon>Candidatus Kueneniibacteriota</taxon>
    </lineage>
</organism>
<keyword evidence="2" id="KW-0488">Methylation</keyword>
<dbReference type="PANTHER" id="PTHR30093">
    <property type="entry name" value="GENERAL SECRETION PATHWAY PROTEIN G"/>
    <property type="match status" value="1"/>
</dbReference>
<dbReference type="PROSITE" id="PS00409">
    <property type="entry name" value="PROKAR_NTER_METHYL"/>
    <property type="match status" value="1"/>
</dbReference>
<dbReference type="AlphaFoldDB" id="A0A0G1B3S1"/>
<evidence type="ECO:0000313" key="8">
    <source>
        <dbReference type="Proteomes" id="UP000034516"/>
    </source>
</evidence>
<sequence length="158" mass="16452">MFKKGFTLIELLVVIAIIGLLATMVAASLKNPQAKSRDARRVADIKQIRSALELYFSDVNFYPTGTIATVAQNGTLGVSPRLMLSSTNGFNTSVAGATYMGKVPADPGVDSGYVYTYASTNGSTYTITFGLTGKTGSLTCGTYSATCCTASPAGITCT</sequence>
<evidence type="ECO:0000256" key="3">
    <source>
        <dbReference type="ARBA" id="ARBA00022692"/>
    </source>
</evidence>
<comment type="caution">
    <text evidence="7">The sequence shown here is derived from an EMBL/GenBank/DDBJ whole genome shotgun (WGS) entry which is preliminary data.</text>
</comment>
<dbReference type="PRINTS" id="PR00813">
    <property type="entry name" value="BCTERIALGSPG"/>
</dbReference>
<protein>
    <submittedName>
        <fullName evidence="7">General secretion pathway protein G</fullName>
    </submittedName>
</protein>
<evidence type="ECO:0000256" key="1">
    <source>
        <dbReference type="ARBA" id="ARBA00004167"/>
    </source>
</evidence>
<keyword evidence="4" id="KW-1133">Transmembrane helix</keyword>
<feature type="domain" description="Type II secretion system protein GspG C-terminal" evidence="6">
    <location>
        <begin position="33"/>
        <end position="136"/>
    </location>
</feature>
<dbReference type="NCBIfam" id="TIGR02532">
    <property type="entry name" value="IV_pilin_GFxxxE"/>
    <property type="match status" value="1"/>
</dbReference>
<dbReference type="Pfam" id="PF08334">
    <property type="entry name" value="T2SSG"/>
    <property type="match status" value="1"/>
</dbReference>
<name>A0A0G1B3S1_9BACT</name>
<dbReference type="EMBL" id="LCCW01000035">
    <property type="protein sequence ID" value="KKS41001.1"/>
    <property type="molecule type" value="Genomic_DNA"/>
</dbReference>
<dbReference type="InterPro" id="IPR012902">
    <property type="entry name" value="N_methyl_site"/>
</dbReference>
<accession>A0A0G1B3S1</accession>
<reference evidence="7 8" key="1">
    <citation type="journal article" date="2015" name="Nature">
        <title>rRNA introns, odd ribosomes, and small enigmatic genomes across a large radiation of phyla.</title>
        <authorList>
            <person name="Brown C.T."/>
            <person name="Hug L.A."/>
            <person name="Thomas B.C."/>
            <person name="Sharon I."/>
            <person name="Castelle C.J."/>
            <person name="Singh A."/>
            <person name="Wilkins M.J."/>
            <person name="Williams K.H."/>
            <person name="Banfield J.F."/>
        </authorList>
    </citation>
    <scope>NUCLEOTIDE SEQUENCE [LARGE SCALE GENOMIC DNA]</scope>
</reference>
<dbReference type="Pfam" id="PF07963">
    <property type="entry name" value="N_methyl"/>
    <property type="match status" value="1"/>
</dbReference>
<comment type="subcellular location">
    <subcellularLocation>
        <location evidence="1">Membrane</location>
        <topology evidence="1">Single-pass membrane protein</topology>
    </subcellularLocation>
</comment>
<evidence type="ECO:0000256" key="5">
    <source>
        <dbReference type="ARBA" id="ARBA00023136"/>
    </source>
</evidence>
<keyword evidence="3" id="KW-0812">Transmembrane</keyword>
<evidence type="ECO:0000256" key="4">
    <source>
        <dbReference type="ARBA" id="ARBA00022989"/>
    </source>
</evidence>
<evidence type="ECO:0000259" key="6">
    <source>
        <dbReference type="Pfam" id="PF08334"/>
    </source>
</evidence>
<keyword evidence="5" id="KW-0472">Membrane</keyword>